<dbReference type="SUPFAM" id="SSF51338">
    <property type="entry name" value="Composite domain of metallo-dependent hydrolases"/>
    <property type="match status" value="1"/>
</dbReference>
<protein>
    <recommendedName>
        <fullName evidence="1">Amidohydrolase-related domain-containing protein</fullName>
    </recommendedName>
</protein>
<reference evidence="2 3" key="1">
    <citation type="submission" date="2024-09" db="EMBL/GenBank/DDBJ databases">
        <title>Rethinking Asexuality: The Enigmatic Case of Functional Sexual Genes in Lepraria (Stereocaulaceae).</title>
        <authorList>
            <person name="Doellman M."/>
            <person name="Sun Y."/>
            <person name="Barcenas-Pena A."/>
            <person name="Lumbsch H.T."/>
            <person name="Grewe F."/>
        </authorList>
    </citation>
    <scope>NUCLEOTIDE SEQUENCE [LARGE SCALE GENOMIC DNA]</scope>
    <source>
        <strain evidence="2 3">Mercado 3170</strain>
    </source>
</reference>
<sequence>MKHYNMNSVLIKDVRIFTGEEVIESGSVLVKDGVIEYVGSSAPETDLPAMTMSSSTLIPGLIDAHIHASNGQVLAIEQSFRFGVTTVLDMHNEPKNVASLKQIAAQRHDVADFKSACFGATVDKGWPESIITMHDQSEETLKKIATWPKLKNAQDVEPYVLQNIRDGCDYIKLMHESGSTLGQSFNLPSVSLQTAVVKTAHENGLLAVAHALSLHDTLEALEAGVDGLTHTFMDHPPTPELLKAYKRNQAFCIPTLSTLGSATMEGEALQHAFAHDPRVESLIGEKARANMCRCTAFAVKTSKIENAYESVRQLKAAGIDILCGSDAAGPALGTTWGLSIHQDLYLFVKHCGFTPQEALCAATSVNARKFRLNDRGLIAVGRKADLVLLDGNPLENIGDTLNLRSVWRDGYKL</sequence>
<dbReference type="InterPro" id="IPR032466">
    <property type="entry name" value="Metal_Hydrolase"/>
</dbReference>
<dbReference type="SUPFAM" id="SSF51556">
    <property type="entry name" value="Metallo-dependent hydrolases"/>
    <property type="match status" value="1"/>
</dbReference>
<dbReference type="Gene3D" id="1.20.58.520">
    <property type="entry name" value="Amidohydrolase"/>
    <property type="match status" value="1"/>
</dbReference>
<dbReference type="InterPro" id="IPR011059">
    <property type="entry name" value="Metal-dep_hydrolase_composite"/>
</dbReference>
<dbReference type="Proteomes" id="UP001590950">
    <property type="component" value="Unassembled WGS sequence"/>
</dbReference>
<feature type="domain" description="Amidohydrolase-related" evidence="1">
    <location>
        <begin position="56"/>
        <end position="399"/>
    </location>
</feature>
<proteinExistence type="predicted"/>
<dbReference type="EMBL" id="JBEFKJ010000052">
    <property type="protein sequence ID" value="KAL2036724.1"/>
    <property type="molecule type" value="Genomic_DNA"/>
</dbReference>
<dbReference type="InterPro" id="IPR006680">
    <property type="entry name" value="Amidohydro-rel"/>
</dbReference>
<dbReference type="Gene3D" id="3.40.50.10910">
    <property type="entry name" value="Amidohydrolase"/>
    <property type="match status" value="1"/>
</dbReference>
<gene>
    <name evidence="2" type="ORF">N7G274_010519</name>
</gene>
<dbReference type="InterPro" id="IPR051781">
    <property type="entry name" value="Metallo-dep_Hydrolase"/>
</dbReference>
<name>A0ABR3ZW20_9LECA</name>
<dbReference type="PANTHER" id="PTHR43135:SF3">
    <property type="entry name" value="ALPHA-D-RIBOSE 1-METHYLPHOSPHONATE 5-TRIPHOSPHATE DIPHOSPHATASE"/>
    <property type="match status" value="1"/>
</dbReference>
<organism evidence="2 3">
    <name type="scientific">Stereocaulon virgatum</name>
    <dbReference type="NCBI Taxonomy" id="373712"/>
    <lineage>
        <taxon>Eukaryota</taxon>
        <taxon>Fungi</taxon>
        <taxon>Dikarya</taxon>
        <taxon>Ascomycota</taxon>
        <taxon>Pezizomycotina</taxon>
        <taxon>Lecanoromycetes</taxon>
        <taxon>OSLEUM clade</taxon>
        <taxon>Lecanoromycetidae</taxon>
        <taxon>Lecanorales</taxon>
        <taxon>Lecanorineae</taxon>
        <taxon>Stereocaulaceae</taxon>
        <taxon>Stereocaulon</taxon>
    </lineage>
</organism>
<evidence type="ECO:0000313" key="3">
    <source>
        <dbReference type="Proteomes" id="UP001590950"/>
    </source>
</evidence>
<dbReference type="Gene3D" id="2.30.40.10">
    <property type="entry name" value="Urease, subunit C, domain 1"/>
    <property type="match status" value="1"/>
</dbReference>
<accession>A0ABR3ZW20</accession>
<dbReference type="Gene3D" id="3.30.110.90">
    <property type="entry name" value="Amidohydrolase"/>
    <property type="match status" value="1"/>
</dbReference>
<dbReference type="PANTHER" id="PTHR43135">
    <property type="entry name" value="ALPHA-D-RIBOSE 1-METHYLPHOSPHONATE 5-TRIPHOSPHATE DIPHOSPHATASE"/>
    <property type="match status" value="1"/>
</dbReference>
<evidence type="ECO:0000313" key="2">
    <source>
        <dbReference type="EMBL" id="KAL2036724.1"/>
    </source>
</evidence>
<keyword evidence="3" id="KW-1185">Reference proteome</keyword>
<evidence type="ECO:0000259" key="1">
    <source>
        <dbReference type="Pfam" id="PF01979"/>
    </source>
</evidence>
<comment type="caution">
    <text evidence="2">The sequence shown here is derived from an EMBL/GenBank/DDBJ whole genome shotgun (WGS) entry which is preliminary data.</text>
</comment>
<dbReference type="Pfam" id="PF01979">
    <property type="entry name" value="Amidohydro_1"/>
    <property type="match status" value="1"/>
</dbReference>